<dbReference type="Proteomes" id="UP001595699">
    <property type="component" value="Unassembled WGS sequence"/>
</dbReference>
<evidence type="ECO:0000313" key="4">
    <source>
        <dbReference type="Proteomes" id="UP001595699"/>
    </source>
</evidence>
<dbReference type="SUPFAM" id="SSF55073">
    <property type="entry name" value="Nucleotide cyclase"/>
    <property type="match status" value="1"/>
</dbReference>
<dbReference type="SMART" id="SM00267">
    <property type="entry name" value="GGDEF"/>
    <property type="match status" value="1"/>
</dbReference>
<evidence type="ECO:0000259" key="2">
    <source>
        <dbReference type="PROSITE" id="PS50887"/>
    </source>
</evidence>
<feature type="transmembrane region" description="Helical" evidence="1">
    <location>
        <begin position="93"/>
        <end position="118"/>
    </location>
</feature>
<dbReference type="Gene3D" id="3.30.70.270">
    <property type="match status" value="1"/>
</dbReference>
<evidence type="ECO:0000313" key="3">
    <source>
        <dbReference type="EMBL" id="MFC3764848.1"/>
    </source>
</evidence>
<dbReference type="InterPro" id="IPR029787">
    <property type="entry name" value="Nucleotide_cyclase"/>
</dbReference>
<feature type="domain" description="GGDEF" evidence="2">
    <location>
        <begin position="285"/>
        <end position="424"/>
    </location>
</feature>
<dbReference type="PANTHER" id="PTHR45138:SF9">
    <property type="entry name" value="DIGUANYLATE CYCLASE DGCM-RELATED"/>
    <property type="match status" value="1"/>
</dbReference>
<accession>A0ABV7YI69</accession>
<keyword evidence="1" id="KW-0472">Membrane</keyword>
<dbReference type="GO" id="GO:0052621">
    <property type="term" value="F:diguanylate cyclase activity"/>
    <property type="evidence" value="ECO:0007669"/>
    <property type="project" value="UniProtKB-EC"/>
</dbReference>
<dbReference type="PANTHER" id="PTHR45138">
    <property type="entry name" value="REGULATORY COMPONENTS OF SENSORY TRANSDUCTION SYSTEM"/>
    <property type="match status" value="1"/>
</dbReference>
<feature type="transmembrane region" description="Helical" evidence="1">
    <location>
        <begin position="168"/>
        <end position="192"/>
    </location>
</feature>
<dbReference type="PROSITE" id="PS50887">
    <property type="entry name" value="GGDEF"/>
    <property type="match status" value="1"/>
</dbReference>
<dbReference type="EC" id="2.7.7.65" evidence="3"/>
<name>A0ABV7YI69_9ACTN</name>
<feature type="transmembrane region" description="Helical" evidence="1">
    <location>
        <begin position="130"/>
        <end position="148"/>
    </location>
</feature>
<dbReference type="CDD" id="cd01949">
    <property type="entry name" value="GGDEF"/>
    <property type="match status" value="1"/>
</dbReference>
<evidence type="ECO:0000256" key="1">
    <source>
        <dbReference type="SAM" id="Phobius"/>
    </source>
</evidence>
<comment type="caution">
    <text evidence="3">The sequence shown here is derived from an EMBL/GenBank/DDBJ whole genome shotgun (WGS) entry which is preliminary data.</text>
</comment>
<sequence length="444" mass="48084">MAEHTAVRKLVPWRYGLWSIAAPAMVYVLAVDIVAVAVLAVILSSGLTSDFQTQDLGVLLILIACAILSTEGARLVERRRRTSSPLHKDFQPVWLLAAAFLLPLAGAVLFTIAQRSWWRIRAGHCIPYRWFFSTGVAVLSAAAAHSLFQGISGILVQAGWPAGNAMVIGMLLGGLSYFLLDTILCAVAIKLLKPTSTLRDAFGGAEDWAVDGIALTLGCVVAAAAAFTPWFALLAVPASLIAQRALLLRQLEVDINTDRKTEMANFSWWREQAESLFSQLVARQGRLTILFIDLDLFRSVNAQYGHLVGDRALLAVAQTLRGLVRREDLVGRFGGEEFVVALPHASVDEAYDAAERIRTEISRTPLSVPSDDDIADVEVLVTVSIGMAAYPEDGVTLDRLLEQADRALYAAKAAGRNRVMRADPGSAPVTGTPLQAYLDTPLPR</sequence>
<keyword evidence="3" id="KW-0808">Transferase</keyword>
<keyword evidence="4" id="KW-1185">Reference proteome</keyword>
<dbReference type="Pfam" id="PF00990">
    <property type="entry name" value="GGDEF"/>
    <property type="match status" value="1"/>
</dbReference>
<dbReference type="InterPro" id="IPR000160">
    <property type="entry name" value="GGDEF_dom"/>
</dbReference>
<feature type="transmembrane region" description="Helical" evidence="1">
    <location>
        <begin position="20"/>
        <end position="44"/>
    </location>
</feature>
<gene>
    <name evidence="3" type="ORF">ACFOUW_28690</name>
</gene>
<protein>
    <submittedName>
        <fullName evidence="3">Diguanylate cyclase</fullName>
        <ecNumber evidence="3">2.7.7.65</ecNumber>
    </submittedName>
</protein>
<organism evidence="3 4">
    <name type="scientific">Tenggerimyces flavus</name>
    <dbReference type="NCBI Taxonomy" id="1708749"/>
    <lineage>
        <taxon>Bacteria</taxon>
        <taxon>Bacillati</taxon>
        <taxon>Actinomycetota</taxon>
        <taxon>Actinomycetes</taxon>
        <taxon>Propionibacteriales</taxon>
        <taxon>Nocardioidaceae</taxon>
        <taxon>Tenggerimyces</taxon>
    </lineage>
</organism>
<dbReference type="NCBIfam" id="TIGR00254">
    <property type="entry name" value="GGDEF"/>
    <property type="match status" value="1"/>
</dbReference>
<dbReference type="RefSeq" id="WP_205117641.1">
    <property type="nucleotide sequence ID" value="NZ_JAFBCM010000001.1"/>
</dbReference>
<dbReference type="EMBL" id="JBHRZH010000034">
    <property type="protein sequence ID" value="MFC3764848.1"/>
    <property type="molecule type" value="Genomic_DNA"/>
</dbReference>
<dbReference type="InterPro" id="IPR043128">
    <property type="entry name" value="Rev_trsase/Diguanyl_cyclase"/>
</dbReference>
<feature type="transmembrane region" description="Helical" evidence="1">
    <location>
        <begin position="213"/>
        <end position="236"/>
    </location>
</feature>
<keyword evidence="1" id="KW-1133">Transmembrane helix</keyword>
<dbReference type="InterPro" id="IPR050469">
    <property type="entry name" value="Diguanylate_Cyclase"/>
</dbReference>
<keyword evidence="1" id="KW-0812">Transmembrane</keyword>
<feature type="transmembrane region" description="Helical" evidence="1">
    <location>
        <begin position="56"/>
        <end position="73"/>
    </location>
</feature>
<keyword evidence="3" id="KW-0548">Nucleotidyltransferase</keyword>
<proteinExistence type="predicted"/>
<reference evidence="4" key="1">
    <citation type="journal article" date="2019" name="Int. J. Syst. Evol. Microbiol.">
        <title>The Global Catalogue of Microorganisms (GCM) 10K type strain sequencing project: providing services to taxonomists for standard genome sequencing and annotation.</title>
        <authorList>
            <consortium name="The Broad Institute Genomics Platform"/>
            <consortium name="The Broad Institute Genome Sequencing Center for Infectious Disease"/>
            <person name="Wu L."/>
            <person name="Ma J."/>
        </authorList>
    </citation>
    <scope>NUCLEOTIDE SEQUENCE [LARGE SCALE GENOMIC DNA]</scope>
    <source>
        <strain evidence="4">CGMCC 4.7241</strain>
    </source>
</reference>